<evidence type="ECO:0000313" key="4">
    <source>
        <dbReference type="EMBL" id="SNS55716.1"/>
    </source>
</evidence>
<sequence length="133" mass="14372">MTQHRIAHEMFAVDAASQKLGIELIDLGEGSATMSMTITEDMVNGYSITHGGYVFLLADTTFAMACNSREDSAVAARCDIRYLRSTKAGDVLIAQAVERARFGRNGIYDVTISSGDDVVAEFRGDSRTIASPK</sequence>
<keyword evidence="2" id="KW-0378">Hydrolase</keyword>
<dbReference type="EMBL" id="FZOW01000003">
    <property type="protein sequence ID" value="SNS55716.1"/>
    <property type="molecule type" value="Genomic_DNA"/>
</dbReference>
<dbReference type="PANTHER" id="PTHR42856:SF1">
    <property type="entry name" value="ACYL-COENZYME A THIOESTERASE PAAI"/>
    <property type="match status" value="1"/>
</dbReference>
<gene>
    <name evidence="4" type="ORF">SAMN05421642_103273</name>
</gene>
<accession>A0A239FFL2</accession>
<name>A0A239FFL2_9NOCA</name>
<dbReference type="OrthoDB" id="32575at2"/>
<dbReference type="InterPro" id="IPR003736">
    <property type="entry name" value="PAAI_dom"/>
</dbReference>
<comment type="similarity">
    <text evidence="1">Belongs to the thioesterase PaaI family.</text>
</comment>
<organism evidence="4 5">
    <name type="scientific">Rhodococcoides kyotonense</name>
    <dbReference type="NCBI Taxonomy" id="398843"/>
    <lineage>
        <taxon>Bacteria</taxon>
        <taxon>Bacillati</taxon>
        <taxon>Actinomycetota</taxon>
        <taxon>Actinomycetes</taxon>
        <taxon>Mycobacteriales</taxon>
        <taxon>Nocardiaceae</taxon>
        <taxon>Rhodococcoides</taxon>
    </lineage>
</organism>
<evidence type="ECO:0000256" key="1">
    <source>
        <dbReference type="ARBA" id="ARBA00008324"/>
    </source>
</evidence>
<dbReference type="InterPro" id="IPR029069">
    <property type="entry name" value="HotDog_dom_sf"/>
</dbReference>
<dbReference type="CDD" id="cd03443">
    <property type="entry name" value="PaaI_thioesterase"/>
    <property type="match status" value="1"/>
</dbReference>
<dbReference type="AlphaFoldDB" id="A0A239FFL2"/>
<feature type="domain" description="Thioesterase" evidence="3">
    <location>
        <begin position="48"/>
        <end position="119"/>
    </location>
</feature>
<dbReference type="InterPro" id="IPR006683">
    <property type="entry name" value="Thioestr_dom"/>
</dbReference>
<keyword evidence="5" id="KW-1185">Reference proteome</keyword>
<dbReference type="GO" id="GO:0016289">
    <property type="term" value="F:acyl-CoA hydrolase activity"/>
    <property type="evidence" value="ECO:0007669"/>
    <property type="project" value="TreeGrafter"/>
</dbReference>
<proteinExistence type="inferred from homology"/>
<evidence type="ECO:0000256" key="2">
    <source>
        <dbReference type="ARBA" id="ARBA00022801"/>
    </source>
</evidence>
<dbReference type="InterPro" id="IPR052723">
    <property type="entry name" value="Acyl-CoA_thioesterase_PaaI"/>
</dbReference>
<dbReference type="Pfam" id="PF03061">
    <property type="entry name" value="4HBT"/>
    <property type="match status" value="1"/>
</dbReference>
<dbReference type="Proteomes" id="UP000198327">
    <property type="component" value="Unassembled WGS sequence"/>
</dbReference>
<dbReference type="FunFam" id="3.10.129.10:FF:000022">
    <property type="entry name" value="Phenylacetic acid degradation protein"/>
    <property type="match status" value="1"/>
</dbReference>
<reference evidence="5" key="1">
    <citation type="submission" date="2017-06" db="EMBL/GenBank/DDBJ databases">
        <authorList>
            <person name="Varghese N."/>
            <person name="Submissions S."/>
        </authorList>
    </citation>
    <scope>NUCLEOTIDE SEQUENCE [LARGE SCALE GENOMIC DNA]</scope>
    <source>
        <strain evidence="5">JCM 23211</strain>
    </source>
</reference>
<evidence type="ECO:0000259" key="3">
    <source>
        <dbReference type="Pfam" id="PF03061"/>
    </source>
</evidence>
<dbReference type="NCBIfam" id="TIGR00369">
    <property type="entry name" value="unchar_dom_1"/>
    <property type="match status" value="1"/>
</dbReference>
<dbReference type="SUPFAM" id="SSF54637">
    <property type="entry name" value="Thioesterase/thiol ester dehydrase-isomerase"/>
    <property type="match status" value="1"/>
</dbReference>
<dbReference type="RefSeq" id="WP_089244389.1">
    <property type="nucleotide sequence ID" value="NZ_FZOW01000003.1"/>
</dbReference>
<dbReference type="InterPro" id="IPR011973">
    <property type="entry name" value="PaaD"/>
</dbReference>
<evidence type="ECO:0000313" key="5">
    <source>
        <dbReference type="Proteomes" id="UP000198327"/>
    </source>
</evidence>
<dbReference type="NCBIfam" id="TIGR02286">
    <property type="entry name" value="PaaD"/>
    <property type="match status" value="1"/>
</dbReference>
<dbReference type="Gene3D" id="3.10.129.10">
    <property type="entry name" value="Hotdog Thioesterase"/>
    <property type="match status" value="1"/>
</dbReference>
<protein>
    <submittedName>
        <fullName evidence="4">Acyl-CoA thioesterase</fullName>
    </submittedName>
</protein>
<dbReference type="PANTHER" id="PTHR42856">
    <property type="entry name" value="ACYL-COENZYME A THIOESTERASE PAAI"/>
    <property type="match status" value="1"/>
</dbReference>